<sequence length="150" mass="16422">MLRLDHYARQQVQRLDNSARHASAVMAHVNDLQALLAAVEQYEQAALASLPPAPVLVGNLSPAQLLAYREADPIYRLGWVRGHKAGVAQGQRAAEPAMRLYAQHAPLPVPTTPPTDYAALVQQVRAFLDQMTQRYGTGPITRPYYAPTAA</sequence>
<name>A0ABP8QGQ4_9BACT</name>
<proteinExistence type="predicted"/>
<evidence type="ECO:0000313" key="1">
    <source>
        <dbReference type="EMBL" id="GAA4503151.1"/>
    </source>
</evidence>
<gene>
    <name evidence="1" type="ORF">GCM10023172_27530</name>
</gene>
<comment type="caution">
    <text evidence="1">The sequence shown here is derived from an EMBL/GenBank/DDBJ whole genome shotgun (WGS) entry which is preliminary data.</text>
</comment>
<dbReference type="EMBL" id="BAABGQ010000006">
    <property type="protein sequence ID" value="GAA4503151.1"/>
    <property type="molecule type" value="Genomic_DNA"/>
</dbReference>
<organism evidence="1 2">
    <name type="scientific">Hymenobacter ginsengisoli</name>
    <dbReference type="NCBI Taxonomy" id="1051626"/>
    <lineage>
        <taxon>Bacteria</taxon>
        <taxon>Pseudomonadati</taxon>
        <taxon>Bacteroidota</taxon>
        <taxon>Cytophagia</taxon>
        <taxon>Cytophagales</taxon>
        <taxon>Hymenobacteraceae</taxon>
        <taxon>Hymenobacter</taxon>
    </lineage>
</organism>
<accession>A0ABP8QGQ4</accession>
<evidence type="ECO:0000313" key="2">
    <source>
        <dbReference type="Proteomes" id="UP001501243"/>
    </source>
</evidence>
<keyword evidence="2" id="KW-1185">Reference proteome</keyword>
<protein>
    <submittedName>
        <fullName evidence="1">Uncharacterized protein</fullName>
    </submittedName>
</protein>
<dbReference type="Proteomes" id="UP001501243">
    <property type="component" value="Unassembled WGS sequence"/>
</dbReference>
<reference evidence="2" key="1">
    <citation type="journal article" date="2019" name="Int. J. Syst. Evol. Microbiol.">
        <title>The Global Catalogue of Microorganisms (GCM) 10K type strain sequencing project: providing services to taxonomists for standard genome sequencing and annotation.</title>
        <authorList>
            <consortium name="The Broad Institute Genomics Platform"/>
            <consortium name="The Broad Institute Genome Sequencing Center for Infectious Disease"/>
            <person name="Wu L."/>
            <person name="Ma J."/>
        </authorList>
    </citation>
    <scope>NUCLEOTIDE SEQUENCE [LARGE SCALE GENOMIC DNA]</scope>
    <source>
        <strain evidence="2">JCM 17841</strain>
    </source>
</reference>